<organism evidence="2 3">
    <name type="scientific">Cymbomonas tetramitiformis</name>
    <dbReference type="NCBI Taxonomy" id="36881"/>
    <lineage>
        <taxon>Eukaryota</taxon>
        <taxon>Viridiplantae</taxon>
        <taxon>Chlorophyta</taxon>
        <taxon>Pyramimonadophyceae</taxon>
        <taxon>Pyramimonadales</taxon>
        <taxon>Pyramimonadaceae</taxon>
        <taxon>Cymbomonas</taxon>
    </lineage>
</organism>
<comment type="caution">
    <text evidence="2">The sequence shown here is derived from an EMBL/GenBank/DDBJ whole genome shotgun (WGS) entry which is preliminary data.</text>
</comment>
<sequence length="294" mass="30839">GELEGALSEPGEGASRAPGDIEIPTGPKDAPDAGELEGALSEPGEGASRAPGDIEIPTGTKDAPDAGELEGALSEPGDATSARNHEGDLTESSKTPQVVIKYEIAQKVSSDSSQSECEDDQRFGASDDEFDAGFSKMAGGFSDDNAPGDRALGLGHTEVREKFQQPVHEHEPRQNGPSAFDARLSQETANDLVERCSDDAGRKGDDAELSGNLQGRTRDESPNTDAGELEGALSEPGDATSARNHEGDLTESSRTPEVVIKYEVAQKVSSDSSQSECDDDKRSGASDDEFDGWD</sequence>
<dbReference type="Proteomes" id="UP001190700">
    <property type="component" value="Unassembled WGS sequence"/>
</dbReference>
<feature type="compositionally biased region" description="Basic and acidic residues" evidence="1">
    <location>
        <begin position="192"/>
        <end position="206"/>
    </location>
</feature>
<evidence type="ECO:0000313" key="2">
    <source>
        <dbReference type="EMBL" id="KAK3270850.1"/>
    </source>
</evidence>
<reference evidence="2 3" key="1">
    <citation type="journal article" date="2015" name="Genome Biol. Evol.">
        <title>Comparative Genomics of a Bacterivorous Green Alga Reveals Evolutionary Causalities and Consequences of Phago-Mixotrophic Mode of Nutrition.</title>
        <authorList>
            <person name="Burns J.A."/>
            <person name="Paasch A."/>
            <person name="Narechania A."/>
            <person name="Kim E."/>
        </authorList>
    </citation>
    <scope>NUCLEOTIDE SEQUENCE [LARGE SCALE GENOMIC DNA]</scope>
    <source>
        <strain evidence="2 3">PLY_AMNH</strain>
    </source>
</reference>
<feature type="non-terminal residue" evidence="2">
    <location>
        <position position="1"/>
    </location>
</feature>
<keyword evidence="3" id="KW-1185">Reference proteome</keyword>
<feature type="region of interest" description="Disordered" evidence="1">
    <location>
        <begin position="1"/>
        <end position="294"/>
    </location>
</feature>
<protein>
    <submittedName>
        <fullName evidence="2">Uncharacterized protein</fullName>
    </submittedName>
</protein>
<gene>
    <name evidence="2" type="ORF">CYMTET_20780</name>
</gene>
<proteinExistence type="predicted"/>
<evidence type="ECO:0000256" key="1">
    <source>
        <dbReference type="SAM" id="MobiDB-lite"/>
    </source>
</evidence>
<accession>A0AAE0G3E3</accession>
<feature type="compositionally biased region" description="Basic and acidic residues" evidence="1">
    <location>
        <begin position="157"/>
        <end position="173"/>
    </location>
</feature>
<name>A0AAE0G3E3_9CHLO</name>
<dbReference type="AlphaFoldDB" id="A0AAE0G3E3"/>
<dbReference type="EMBL" id="LGRX02010167">
    <property type="protein sequence ID" value="KAK3270850.1"/>
    <property type="molecule type" value="Genomic_DNA"/>
</dbReference>
<evidence type="ECO:0000313" key="3">
    <source>
        <dbReference type="Proteomes" id="UP001190700"/>
    </source>
</evidence>